<dbReference type="PRINTS" id="PR00364">
    <property type="entry name" value="DISEASERSIST"/>
</dbReference>
<evidence type="ECO:0000313" key="9">
    <source>
        <dbReference type="Proteomes" id="UP000237347"/>
    </source>
</evidence>
<dbReference type="GO" id="GO:0006952">
    <property type="term" value="P:defense response"/>
    <property type="evidence" value="ECO:0007669"/>
    <property type="project" value="UniProtKB-KW"/>
</dbReference>
<dbReference type="GO" id="GO:0005524">
    <property type="term" value="F:ATP binding"/>
    <property type="evidence" value="ECO:0007669"/>
    <property type="project" value="UniProtKB-KW"/>
</dbReference>
<evidence type="ECO:0000256" key="3">
    <source>
        <dbReference type="ARBA" id="ARBA00022821"/>
    </source>
</evidence>
<evidence type="ECO:0000256" key="1">
    <source>
        <dbReference type="ARBA" id="ARBA00008894"/>
    </source>
</evidence>
<evidence type="ECO:0000256" key="6">
    <source>
        <dbReference type="SAM" id="SignalP"/>
    </source>
</evidence>
<dbReference type="Proteomes" id="UP000237347">
    <property type="component" value="Unassembled WGS sequence"/>
</dbReference>
<dbReference type="InterPro" id="IPR050905">
    <property type="entry name" value="Plant_NBS-LRR"/>
</dbReference>
<evidence type="ECO:0000256" key="5">
    <source>
        <dbReference type="SAM" id="Coils"/>
    </source>
</evidence>
<keyword evidence="6" id="KW-0732">Signal</keyword>
<dbReference type="InterPro" id="IPR032675">
    <property type="entry name" value="LRR_dom_sf"/>
</dbReference>
<evidence type="ECO:0000256" key="4">
    <source>
        <dbReference type="ARBA" id="ARBA00022840"/>
    </source>
</evidence>
<dbReference type="InterPro" id="IPR003593">
    <property type="entry name" value="AAA+_ATPase"/>
</dbReference>
<comment type="caution">
    <text evidence="8">The sequence shown here is derived from an EMBL/GenBank/DDBJ whole genome shotgun (WGS) entry which is preliminary data.</text>
</comment>
<dbReference type="SUPFAM" id="SSF52047">
    <property type="entry name" value="RNI-like"/>
    <property type="match status" value="1"/>
</dbReference>
<dbReference type="Gene3D" id="3.40.50.300">
    <property type="entry name" value="P-loop containing nucleotide triphosphate hydrolases"/>
    <property type="match status" value="1"/>
</dbReference>
<keyword evidence="9" id="KW-1185">Reference proteome</keyword>
<dbReference type="SUPFAM" id="SSF52058">
    <property type="entry name" value="L domain-like"/>
    <property type="match status" value="2"/>
</dbReference>
<keyword evidence="3" id="KW-0611">Plant defense</keyword>
<dbReference type="Pfam" id="PF23247">
    <property type="entry name" value="LRR_RPS2"/>
    <property type="match status" value="3"/>
</dbReference>
<gene>
    <name evidence="8" type="ORF">CFP56_003897</name>
</gene>
<dbReference type="GO" id="GO:0043531">
    <property type="term" value="F:ADP binding"/>
    <property type="evidence" value="ECO:0007669"/>
    <property type="project" value="InterPro"/>
</dbReference>
<dbReference type="SMART" id="SM00382">
    <property type="entry name" value="AAA"/>
    <property type="match status" value="1"/>
</dbReference>
<keyword evidence="5" id="KW-0175">Coiled coil</keyword>
<dbReference type="SUPFAM" id="SSF52540">
    <property type="entry name" value="P-loop containing nucleoside triphosphate hydrolases"/>
    <property type="match status" value="1"/>
</dbReference>
<reference evidence="8 9" key="1">
    <citation type="journal article" date="2018" name="Sci. Data">
        <title>The draft genome sequence of cork oak.</title>
        <authorList>
            <person name="Ramos A.M."/>
            <person name="Usie A."/>
            <person name="Barbosa P."/>
            <person name="Barros P.M."/>
            <person name="Capote T."/>
            <person name="Chaves I."/>
            <person name="Simoes F."/>
            <person name="Abreu I."/>
            <person name="Carrasquinho I."/>
            <person name="Faro C."/>
            <person name="Guimaraes J.B."/>
            <person name="Mendonca D."/>
            <person name="Nobrega F."/>
            <person name="Rodrigues L."/>
            <person name="Saibo N.J.M."/>
            <person name="Varela M.C."/>
            <person name="Egas C."/>
            <person name="Matos J."/>
            <person name="Miguel C.M."/>
            <person name="Oliveira M.M."/>
            <person name="Ricardo C.P."/>
            <person name="Goncalves S."/>
        </authorList>
    </citation>
    <scope>NUCLEOTIDE SEQUENCE [LARGE SCALE GENOMIC DNA]</scope>
    <source>
        <strain evidence="9">cv. HL8</strain>
    </source>
</reference>
<evidence type="ECO:0000259" key="7">
    <source>
        <dbReference type="SMART" id="SM00382"/>
    </source>
</evidence>
<dbReference type="InterPro" id="IPR002182">
    <property type="entry name" value="NB-ARC"/>
</dbReference>
<dbReference type="Pfam" id="PF00931">
    <property type="entry name" value="NB-ARC"/>
    <property type="match status" value="1"/>
</dbReference>
<dbReference type="InterPro" id="IPR042197">
    <property type="entry name" value="Apaf_helical"/>
</dbReference>
<keyword evidence="2" id="KW-0547">Nucleotide-binding</keyword>
<accession>A0AAW0LBM2</accession>
<dbReference type="PANTHER" id="PTHR33463:SF215">
    <property type="entry name" value="NB-ARC DOMAIN DISEASE RESISTANCE PROTEIN"/>
    <property type="match status" value="1"/>
</dbReference>
<proteinExistence type="inferred from homology"/>
<dbReference type="Gene3D" id="1.10.8.430">
    <property type="entry name" value="Helical domain of apoptotic protease-activating factors"/>
    <property type="match status" value="1"/>
</dbReference>
<evidence type="ECO:0000256" key="2">
    <source>
        <dbReference type="ARBA" id="ARBA00022741"/>
    </source>
</evidence>
<dbReference type="Gramene" id="rna-CFP56_61391">
    <property type="protein sequence ID" value="cds-POE45934.1"/>
    <property type="gene ID" value="gene-CFP56_61391"/>
</dbReference>
<organism evidence="8 9">
    <name type="scientific">Quercus suber</name>
    <name type="common">Cork oak</name>
    <dbReference type="NCBI Taxonomy" id="58331"/>
    <lineage>
        <taxon>Eukaryota</taxon>
        <taxon>Viridiplantae</taxon>
        <taxon>Streptophyta</taxon>
        <taxon>Embryophyta</taxon>
        <taxon>Tracheophyta</taxon>
        <taxon>Spermatophyta</taxon>
        <taxon>Magnoliopsida</taxon>
        <taxon>eudicotyledons</taxon>
        <taxon>Gunneridae</taxon>
        <taxon>Pentapetalae</taxon>
        <taxon>rosids</taxon>
        <taxon>fabids</taxon>
        <taxon>Fagales</taxon>
        <taxon>Fagaceae</taxon>
        <taxon>Quercus</taxon>
    </lineage>
</organism>
<comment type="similarity">
    <text evidence="1">Belongs to the disease resistance NB-LRR family.</text>
</comment>
<protein>
    <submittedName>
        <fullName evidence="8">Disease resistance protein</fullName>
    </submittedName>
</protein>
<dbReference type="EMBL" id="PKMF04000119">
    <property type="protein sequence ID" value="KAK7849048.1"/>
    <property type="molecule type" value="Genomic_DNA"/>
</dbReference>
<feature type="coiled-coil region" evidence="5">
    <location>
        <begin position="88"/>
        <end position="126"/>
    </location>
</feature>
<keyword evidence="4" id="KW-0067">ATP-binding</keyword>
<dbReference type="PANTHER" id="PTHR33463">
    <property type="entry name" value="NB-ARC DOMAIN-CONTAINING PROTEIN-RELATED"/>
    <property type="match status" value="1"/>
</dbReference>
<dbReference type="Gene3D" id="3.80.10.10">
    <property type="entry name" value="Ribonuclease Inhibitor"/>
    <property type="match status" value="2"/>
</dbReference>
<feature type="domain" description="AAA+ ATPase" evidence="7">
    <location>
        <begin position="189"/>
        <end position="324"/>
    </location>
</feature>
<name>A0AAW0LBM2_QUESU</name>
<feature type="signal peptide" evidence="6">
    <location>
        <begin position="1"/>
        <end position="19"/>
    </location>
</feature>
<feature type="chain" id="PRO_5043889263" evidence="6">
    <location>
        <begin position="20"/>
        <end position="1498"/>
    </location>
</feature>
<dbReference type="InterPro" id="IPR057135">
    <property type="entry name" value="At4g27190-like_LRR"/>
</dbReference>
<dbReference type="InterPro" id="IPR027417">
    <property type="entry name" value="P-loop_NTPase"/>
</dbReference>
<sequence length="1498" mass="171921">MAIVSVVVAITVAIATMVSEEIVKSCFGQWVIENMVKPVGQLLIEKLVKPIGQWLGYLFHYSSNIEKMKDQVKKLRDFRERVPLPHSVDAATRNIVEIETDVKKWLDNADLIMREAKQVIEDEEKSKMRCSYAICLNLKQRHQQSKKAKKIVQDINEVLKNWISDKVYMNFGSRMVTAKELMVALGDANFNMIGVWGMPGVGKTTLVRKVAEQVKEEKLFDEVAIATVTQSPNLIKIQGEIADKLDLKLDKETSSGRADLLRVRLTKDNNKKILVILDDIWEKLDLDEIGIPCTGCKVVLTSRNKDVLSSGMGTQKDFGLEVLLKEEAWCLFEKLLGDSLVDSNLRSKAIEVSTACAGLPLALVTVAKALKNKRLFEWEDALQKLRRPAHRNQKRMQEVIYSAIKLSYNHLESPELKSFFLFCAQHQAFSSNSYEDVLKKCFGLRLFHGISTLEEARNRTYTLVRSLKDSGLLLDDPDIIDHFRMHDLTHDAALLVAYETQNVLVIRDEGLVEWPDEDDMKMCTAIVVLNSNIHELPERLECPELRYLDVYAKDREGSFKISDTFFEGMRKLKAIDLTYMRISSLPSSLKLLTNLRTLCLDQCVLGDITMIGEMKNLEILSLMDSEFKYLPREIGLMTHLRMLDLSDCKKLQVIPANVLSRLILLEELYVGNSFTQWEVEELNNERASLAELKHLSRLSTLEVHIPDPNMMPKDLSFEKLKRYKIFIGDVWDWSDKHENSRVLKLKLNTCKQWESGIEMLFNGIEDLCLDELNGVKSIVYELDMKGFQQLKHLHVQNNAEIKYIIHSRLVIDYVVFPALKIFSLKNMVNLEGICDAQLPLTSFRDIRIMKVEHCEKLKFVFSSSIAKGLSQLQELEIKECNIMRAIVVKEDGELEDRDMILFPQLRHLRLQCLPKLVSFLSTQNSIITDVGEIIHEGELNFQEIPHTGMQPLFNEEVVFPNLETLQLSCIDSEEILLQNQHRASSSFKLTNIQTDSRFQNLCNLKVTGSANLKYLLSSSTARSMVQLKFLDIEECKVMEEIILIEDLGQEQTSPMVFFPQLEYLFLEDLPVLKRFCVGSNVRFPYLKRLQIIQCPKLESFIFKPISSSMTLSKELKEMNSEEISHTAMQPLFNEEVAFPSLKTLYLDQCALEDISMIGELRNLKNFTLRQSNVEQLPRETGLLTHLQILDLSHCTKLKVIPPNVLSCLIQLEKLYVGDSFTQWDVEGLNNERASLAELKHLSRLTTLEVHIPDANTLPKDLLFEKLQRYKIFVGDVWDWSDWPEHSRALKLKLNSSFHLERGIKMLLNGIENLCLDELKGVKSVIHELDMTGFQQLKHLHVQNNAEIKYIINSRGMVISDVVFPVLEMLSLKNMINLEEICHGQIPSASFRNLSIMKVEHCEKLKFIFSSTIAKGLSQLQELVIQECSIMGAIIIKEEGEIEDTDMILFPQLRHLELHQLPKLVSFLIRQKSVINDAGEIIPECELDFHMPILQEQVY</sequence>
<evidence type="ECO:0000313" key="8">
    <source>
        <dbReference type="EMBL" id="KAK7849048.1"/>
    </source>
</evidence>